<name>A0AC61R4H0_9FIRM</name>
<accession>A0AC61R4H0</accession>
<organism evidence="1 2">
    <name type="scientific">Dubosiella muris</name>
    <dbReference type="NCBI Taxonomy" id="3038133"/>
    <lineage>
        <taxon>Bacteria</taxon>
        <taxon>Bacillati</taxon>
        <taxon>Bacillota</taxon>
        <taxon>Erysipelotrichia</taxon>
        <taxon>Erysipelotrichales</taxon>
        <taxon>Erysipelotrichaceae</taxon>
        <taxon>Dubosiella</taxon>
    </lineage>
</organism>
<reference evidence="1" key="1">
    <citation type="submission" date="2019-04" db="EMBL/GenBank/DDBJ databases">
        <title>Microbes associate with the intestines of laboratory mice.</title>
        <authorList>
            <person name="Navarre W."/>
            <person name="Wong E."/>
            <person name="Huang K."/>
            <person name="Tropini C."/>
            <person name="Ng K."/>
            <person name="Yu B."/>
        </authorList>
    </citation>
    <scope>NUCLEOTIDE SEQUENCE</scope>
    <source>
        <strain evidence="1">NM09_H32</strain>
    </source>
</reference>
<evidence type="ECO:0000313" key="1">
    <source>
        <dbReference type="EMBL" id="TGY64862.1"/>
    </source>
</evidence>
<evidence type="ECO:0000313" key="2">
    <source>
        <dbReference type="Proteomes" id="UP000308836"/>
    </source>
</evidence>
<proteinExistence type="predicted"/>
<sequence>MNNKEKFIQIYKENIQRPGADKFLEYLCSKHSDFFDAPASTRFHGNYKGGLVEHSLHVYECLKDYLARPRCHDEYKMEYSQETIAIVALLHDICKINVYKESTRNKKVNGQWVQVPYYEFDDKIPFGHGEKSVYILQSYFHLTREEAFAIRYHMGFSNEDPARNVGYSFEHYPLSFALSTADMEATYFLDRTEES</sequence>
<dbReference type="EMBL" id="SRYG01000030">
    <property type="protein sequence ID" value="TGY64862.1"/>
    <property type="molecule type" value="Genomic_DNA"/>
</dbReference>
<comment type="caution">
    <text evidence="1">The sequence shown here is derived from an EMBL/GenBank/DDBJ whole genome shotgun (WGS) entry which is preliminary data.</text>
</comment>
<gene>
    <name evidence="1" type="ORF">E5336_11310</name>
</gene>
<protein>
    <submittedName>
        <fullName evidence="1">HD domain-containing protein</fullName>
    </submittedName>
</protein>
<dbReference type="Proteomes" id="UP000308836">
    <property type="component" value="Unassembled WGS sequence"/>
</dbReference>
<keyword evidence="2" id="KW-1185">Reference proteome</keyword>